<dbReference type="GO" id="GO:0004383">
    <property type="term" value="F:guanylate cyclase activity"/>
    <property type="evidence" value="ECO:0007669"/>
    <property type="project" value="TreeGrafter"/>
</dbReference>
<evidence type="ECO:0000313" key="4">
    <source>
        <dbReference type="Proteomes" id="UP000759131"/>
    </source>
</evidence>
<gene>
    <name evidence="3" type="ORF">OSB1V03_LOCUS11320</name>
</gene>
<sequence>MRIGLHSGNCLAGIVGVKMPRYCLFGSQVTLANKFESSSEAMRINLSPTTYRLLKDKGFYFTQRNSDCLPKECPPDMERISFFLDDYKHPFLREEMSLSTHIQKALQDFHTT</sequence>
<dbReference type="CDD" id="cd07302">
    <property type="entry name" value="CHD"/>
    <property type="match status" value="1"/>
</dbReference>
<dbReference type="AlphaFoldDB" id="A0A7R9KYY4"/>
<dbReference type="EMBL" id="OC863297">
    <property type="protein sequence ID" value="CAD7630909.1"/>
    <property type="molecule type" value="Genomic_DNA"/>
</dbReference>
<dbReference type="InterPro" id="IPR029787">
    <property type="entry name" value="Nucleotide_cyclase"/>
</dbReference>
<dbReference type="SUPFAM" id="SSF55073">
    <property type="entry name" value="Nucleotide cyclase"/>
    <property type="match status" value="1"/>
</dbReference>
<evidence type="ECO:0000313" key="3">
    <source>
        <dbReference type="EMBL" id="CAD7630909.1"/>
    </source>
</evidence>
<organism evidence="3">
    <name type="scientific">Medioppia subpectinata</name>
    <dbReference type="NCBI Taxonomy" id="1979941"/>
    <lineage>
        <taxon>Eukaryota</taxon>
        <taxon>Metazoa</taxon>
        <taxon>Ecdysozoa</taxon>
        <taxon>Arthropoda</taxon>
        <taxon>Chelicerata</taxon>
        <taxon>Arachnida</taxon>
        <taxon>Acari</taxon>
        <taxon>Acariformes</taxon>
        <taxon>Sarcoptiformes</taxon>
        <taxon>Oribatida</taxon>
        <taxon>Brachypylina</taxon>
        <taxon>Oppioidea</taxon>
        <taxon>Oppiidae</taxon>
        <taxon>Medioppia</taxon>
    </lineage>
</organism>
<dbReference type="EMBL" id="CAJPIZ010008722">
    <property type="protein sequence ID" value="CAG2111339.1"/>
    <property type="molecule type" value="Genomic_DNA"/>
</dbReference>
<accession>A0A7R9KYY4</accession>
<dbReference type="Pfam" id="PF00211">
    <property type="entry name" value="Guanylate_cyc"/>
    <property type="match status" value="1"/>
</dbReference>
<dbReference type="Proteomes" id="UP000759131">
    <property type="component" value="Unassembled WGS sequence"/>
</dbReference>
<dbReference type="PROSITE" id="PS50125">
    <property type="entry name" value="GUANYLATE_CYCLASE_2"/>
    <property type="match status" value="1"/>
</dbReference>
<evidence type="ECO:0000256" key="1">
    <source>
        <dbReference type="ARBA" id="ARBA00023239"/>
    </source>
</evidence>
<evidence type="ECO:0000259" key="2">
    <source>
        <dbReference type="PROSITE" id="PS50125"/>
    </source>
</evidence>
<dbReference type="InterPro" id="IPR001054">
    <property type="entry name" value="A/G_cyclase"/>
</dbReference>
<dbReference type="GO" id="GO:0070482">
    <property type="term" value="P:response to oxygen levels"/>
    <property type="evidence" value="ECO:0007669"/>
    <property type="project" value="TreeGrafter"/>
</dbReference>
<dbReference type="PANTHER" id="PTHR45655:SF6">
    <property type="entry name" value="HEAD-SPECIFIC GUANYLATE CYCLASE"/>
    <property type="match status" value="1"/>
</dbReference>
<keyword evidence="4" id="KW-1185">Reference proteome</keyword>
<proteinExistence type="predicted"/>
<feature type="domain" description="Guanylate cyclase" evidence="2">
    <location>
        <begin position="1"/>
        <end position="36"/>
    </location>
</feature>
<dbReference type="Gene3D" id="3.30.70.1230">
    <property type="entry name" value="Nucleotide cyclase"/>
    <property type="match status" value="1"/>
</dbReference>
<name>A0A7R9KYY4_9ACAR</name>
<dbReference type="OrthoDB" id="6127067at2759"/>
<dbReference type="PANTHER" id="PTHR45655">
    <property type="entry name" value="GUANYLATE CYCLASE SOLUBLE SUBUNIT BETA-2"/>
    <property type="match status" value="1"/>
</dbReference>
<protein>
    <recommendedName>
        <fullName evidence="2">Guanylate cyclase domain-containing protein</fullName>
    </recommendedName>
</protein>
<keyword evidence="1" id="KW-0456">Lyase</keyword>
<dbReference type="GO" id="GO:0008074">
    <property type="term" value="C:guanylate cyclase complex, soluble"/>
    <property type="evidence" value="ECO:0007669"/>
    <property type="project" value="TreeGrafter"/>
</dbReference>
<reference evidence="3" key="1">
    <citation type="submission" date="2020-11" db="EMBL/GenBank/DDBJ databases">
        <authorList>
            <person name="Tran Van P."/>
        </authorList>
    </citation>
    <scope>NUCLEOTIDE SEQUENCE</scope>
</reference>
<dbReference type="GO" id="GO:0019934">
    <property type="term" value="P:cGMP-mediated signaling"/>
    <property type="evidence" value="ECO:0007669"/>
    <property type="project" value="TreeGrafter"/>
</dbReference>